<organism evidence="1 2">
    <name type="scientific">Prochlorothrix hollandica PCC 9006 = CALU 1027</name>
    <dbReference type="NCBI Taxonomy" id="317619"/>
    <lineage>
        <taxon>Bacteria</taxon>
        <taxon>Bacillati</taxon>
        <taxon>Cyanobacteriota</taxon>
        <taxon>Cyanophyceae</taxon>
        <taxon>Prochlorotrichales</taxon>
        <taxon>Prochlorotrichaceae</taxon>
        <taxon>Prochlorothrix</taxon>
    </lineage>
</organism>
<dbReference type="AlphaFoldDB" id="A0A0M2PWQ7"/>
<dbReference type="Proteomes" id="UP000034681">
    <property type="component" value="Unassembled WGS sequence"/>
</dbReference>
<comment type="caution">
    <text evidence="1">The sequence shown here is derived from an EMBL/GenBank/DDBJ whole genome shotgun (WGS) entry which is preliminary data.</text>
</comment>
<protein>
    <submittedName>
        <fullName evidence="1">Uncharacterized protein</fullName>
    </submittedName>
</protein>
<reference evidence="1" key="1">
    <citation type="submission" date="2012-04" db="EMBL/GenBank/DDBJ databases">
        <authorList>
            <person name="Borisov I.G."/>
            <person name="Ivanikova N.V."/>
            <person name="Pinevich A.V."/>
        </authorList>
    </citation>
    <scope>NUCLEOTIDE SEQUENCE</scope>
    <source>
        <strain evidence="1">CALU 1027</strain>
    </source>
</reference>
<dbReference type="EMBL" id="AJTX02000005">
    <property type="protein sequence ID" value="KKI99522.1"/>
    <property type="molecule type" value="Genomic_DNA"/>
</dbReference>
<accession>A0A0M2PWQ7</accession>
<proteinExistence type="predicted"/>
<keyword evidence="2" id="KW-1185">Reference proteome</keyword>
<sequence length="59" mass="7001">MERLEQLVEQIFRTRTITREEQTQLMDIVMEDGKICPDEQVLIDRVWKGLAEGRLRAVN</sequence>
<gene>
    <name evidence="1" type="ORF">PROH_13115</name>
</gene>
<evidence type="ECO:0000313" key="1">
    <source>
        <dbReference type="EMBL" id="KKI99522.1"/>
    </source>
</evidence>
<name>A0A0M2PWQ7_PROHO</name>
<evidence type="ECO:0000313" key="2">
    <source>
        <dbReference type="Proteomes" id="UP000034681"/>
    </source>
</evidence>